<dbReference type="PRINTS" id="PR00196">
    <property type="entry name" value="ANNEXIN"/>
</dbReference>
<keyword evidence="2 4" id="KW-0677">Repeat</keyword>
<evidence type="ECO:0000256" key="1">
    <source>
        <dbReference type="ARBA" id="ARBA00007831"/>
    </source>
</evidence>
<proteinExistence type="inferred from homology"/>
<keyword evidence="4" id="KW-0111">Calcium/phospholipid-binding</keyword>
<dbReference type="GO" id="GO:0005886">
    <property type="term" value="C:plasma membrane"/>
    <property type="evidence" value="ECO:0007669"/>
    <property type="project" value="TreeGrafter"/>
</dbReference>
<dbReference type="Pfam" id="PF00191">
    <property type="entry name" value="Annexin"/>
    <property type="match status" value="3"/>
</dbReference>
<organism evidence="5 6">
    <name type="scientific">Albugo candida</name>
    <dbReference type="NCBI Taxonomy" id="65357"/>
    <lineage>
        <taxon>Eukaryota</taxon>
        <taxon>Sar</taxon>
        <taxon>Stramenopiles</taxon>
        <taxon>Oomycota</taxon>
        <taxon>Peronosporomycetes</taxon>
        <taxon>Albuginales</taxon>
        <taxon>Albuginaceae</taxon>
        <taxon>Albugo</taxon>
    </lineage>
</organism>
<name>A0A024G6Z2_9STRA</name>
<evidence type="ECO:0000256" key="2">
    <source>
        <dbReference type="ARBA" id="ARBA00022737"/>
    </source>
</evidence>
<evidence type="ECO:0000313" key="5">
    <source>
        <dbReference type="EMBL" id="CCI42518.1"/>
    </source>
</evidence>
<dbReference type="InterPro" id="IPR037104">
    <property type="entry name" value="Annexin_sf"/>
</dbReference>
<dbReference type="EMBL" id="CAIX01000035">
    <property type="protein sequence ID" value="CCI42518.1"/>
    <property type="molecule type" value="Genomic_DNA"/>
</dbReference>
<comment type="similarity">
    <text evidence="1 4">Belongs to the annexin family.</text>
</comment>
<dbReference type="Proteomes" id="UP000053237">
    <property type="component" value="Unassembled WGS sequence"/>
</dbReference>
<dbReference type="InterPro" id="IPR001464">
    <property type="entry name" value="Annexin"/>
</dbReference>
<sequence length="334" mass="37433">MIELYPRSIHDRYIKKICGSKSGVDAVCQEIKKACEGVGTNETKLIELLGPRSLEDRTMIACRYKDLFKVDLHDLIAEETSGDFGFLLQLLCYPLPQAEAFAIKEALAGFGTKEDILIPILMGRTNDEMLILKQAYFDMYQEDLGVAIAGDLSNDFEKIMKTVVQANVQQYDASIHTQARAEADAKRLFDAGEGRLGTDESPFYKILLTSPPEHLMKINEVYKSGKSKDLVAAIDSEFSNYEKDALIFHVRSALNALDLICDHFHSSMAGFGTKEYILSCDIIRYQGAFTRIAQHYQQKYKAILKKRILEETSAEYQKLLESILNAPASQASGA</sequence>
<dbReference type="InterPro" id="IPR018252">
    <property type="entry name" value="Annexin_repeat_CS"/>
</dbReference>
<dbReference type="GO" id="GO:0001786">
    <property type="term" value="F:phosphatidylserine binding"/>
    <property type="evidence" value="ECO:0007669"/>
    <property type="project" value="TreeGrafter"/>
</dbReference>
<keyword evidence="6" id="KW-1185">Reference proteome</keyword>
<dbReference type="Gene3D" id="1.10.220.10">
    <property type="entry name" value="Annexin"/>
    <property type="match status" value="4"/>
</dbReference>
<dbReference type="PANTHER" id="PTHR10502:SF102">
    <property type="entry name" value="ANNEXIN B11"/>
    <property type="match status" value="1"/>
</dbReference>
<comment type="domain">
    <text evidence="4">A pair of annexin repeats may form one binding site for calcium and phospholipid.</text>
</comment>
<keyword evidence="3 4" id="KW-0041">Annexin</keyword>
<evidence type="ECO:0000313" key="6">
    <source>
        <dbReference type="Proteomes" id="UP000053237"/>
    </source>
</evidence>
<evidence type="ECO:0000256" key="3">
    <source>
        <dbReference type="ARBA" id="ARBA00023216"/>
    </source>
</evidence>
<dbReference type="SUPFAM" id="SSF47874">
    <property type="entry name" value="Annexin"/>
    <property type="match status" value="1"/>
</dbReference>
<protein>
    <recommendedName>
        <fullName evidence="4">Annexin</fullName>
    </recommendedName>
</protein>
<keyword evidence="4" id="KW-0106">Calcium</keyword>
<evidence type="ECO:0000256" key="4">
    <source>
        <dbReference type="RuleBase" id="RU003540"/>
    </source>
</evidence>
<reference evidence="5 6" key="1">
    <citation type="submission" date="2012-05" db="EMBL/GenBank/DDBJ databases">
        <title>Recombination and specialization in a pathogen metapopulation.</title>
        <authorList>
            <person name="Gardiner A."/>
            <person name="Kemen E."/>
            <person name="Schultz-Larsen T."/>
            <person name="MacLean D."/>
            <person name="Van Oosterhout C."/>
            <person name="Jones J.D.G."/>
        </authorList>
    </citation>
    <scope>NUCLEOTIDE SEQUENCE [LARGE SCALE GENOMIC DNA]</scope>
    <source>
        <strain evidence="5 6">Ac Nc2</strain>
    </source>
</reference>
<dbReference type="PROSITE" id="PS00223">
    <property type="entry name" value="ANNEXIN_1"/>
    <property type="match status" value="2"/>
</dbReference>
<dbReference type="GO" id="GO:0005509">
    <property type="term" value="F:calcium ion binding"/>
    <property type="evidence" value="ECO:0007669"/>
    <property type="project" value="InterPro"/>
</dbReference>
<dbReference type="InParanoid" id="A0A024G6Z2"/>
<dbReference type="InterPro" id="IPR018502">
    <property type="entry name" value="Annexin_repeat"/>
</dbReference>
<dbReference type="OrthoDB" id="37886at2759"/>
<dbReference type="PROSITE" id="PS51897">
    <property type="entry name" value="ANNEXIN_2"/>
    <property type="match status" value="3"/>
</dbReference>
<dbReference type="AlphaFoldDB" id="A0A024G6Z2"/>
<comment type="caution">
    <text evidence="5">The sequence shown here is derived from an EMBL/GenBank/DDBJ whole genome shotgun (WGS) entry which is preliminary data.</text>
</comment>
<dbReference type="STRING" id="65357.A0A024G6Z2"/>
<gene>
    <name evidence="5" type="ORF">BN9_033020</name>
</gene>
<dbReference type="PANTHER" id="PTHR10502">
    <property type="entry name" value="ANNEXIN"/>
    <property type="match status" value="1"/>
</dbReference>
<dbReference type="GO" id="GO:0005737">
    <property type="term" value="C:cytoplasm"/>
    <property type="evidence" value="ECO:0007669"/>
    <property type="project" value="TreeGrafter"/>
</dbReference>
<accession>A0A024G6Z2</accession>
<dbReference type="SMART" id="SM00335">
    <property type="entry name" value="ANX"/>
    <property type="match status" value="4"/>
</dbReference>
<dbReference type="GO" id="GO:0005544">
    <property type="term" value="F:calcium-dependent phospholipid binding"/>
    <property type="evidence" value="ECO:0007669"/>
    <property type="project" value="UniProtKB-KW"/>
</dbReference>